<proteinExistence type="predicted"/>
<gene>
    <name evidence="2" type="ORF">EOE66_05465</name>
</gene>
<dbReference type="InterPro" id="IPR001466">
    <property type="entry name" value="Beta-lactam-related"/>
</dbReference>
<dbReference type="Gene3D" id="3.40.710.10">
    <property type="entry name" value="DD-peptidase/beta-lactamase superfamily"/>
    <property type="match status" value="1"/>
</dbReference>
<keyword evidence="2" id="KW-0378">Hydrolase</keyword>
<dbReference type="Pfam" id="PF00144">
    <property type="entry name" value="Beta-lactamase"/>
    <property type="match status" value="1"/>
</dbReference>
<dbReference type="SUPFAM" id="SSF56601">
    <property type="entry name" value="beta-lactamase/transpeptidase-like"/>
    <property type="match status" value="1"/>
</dbReference>
<sequence>MAASKKKAASPSTEPAWAAALPYLQPWLAHQLRTTEQPGVSVAVAHRGRVLLSFAQGQGGDGARLTPRHRFRVASHSKTFTAVAVLKLREQGRLKLDDAVGAYVPGLPADVAAATLAQLLSHTAGLVRDGYDAGQWSDRRPFLDEAALRDDLARGAVLPANTRFKYSNHGYGLLGLVVEAVTGEPYTAWVQREVVQAAGLKDTVPDAPQLADSTPFAQGHSAKWPLGRRVGIPGRNPTNVLAAATGFISTAADLARFFASLDPDAADSVLTPASRRELVRRQWRDPYGSVERWYGLGTLSGGTPGGGAAWDHFGHTGGFQGTLTRTVCVPAQGLSLSILTNAADGMAGVWVDGALQLLRTAAEHGAPSAAAAGWGGRWWSLWGASDLLPLGRRVFVANPGLTNPLLDAPQIEPAAAVDGSTRHGRFVQAGGFASFGEAARLEHDARGRAQALWLGGTRLQTEAQAAKELARRYGGG</sequence>
<protein>
    <submittedName>
        <fullName evidence="2">Class A beta-lactamase-related serine hydrolase</fullName>
    </submittedName>
</protein>
<dbReference type="AlphaFoldDB" id="A0A437RK96"/>
<evidence type="ECO:0000259" key="1">
    <source>
        <dbReference type="Pfam" id="PF00144"/>
    </source>
</evidence>
<dbReference type="PANTHER" id="PTHR46825">
    <property type="entry name" value="D-ALANYL-D-ALANINE-CARBOXYPEPTIDASE/ENDOPEPTIDASE AMPH"/>
    <property type="match status" value="1"/>
</dbReference>
<dbReference type="GO" id="GO:0016787">
    <property type="term" value="F:hydrolase activity"/>
    <property type="evidence" value="ECO:0007669"/>
    <property type="project" value="UniProtKB-KW"/>
</dbReference>
<reference evidence="2 3" key="1">
    <citation type="submission" date="2019-01" db="EMBL/GenBank/DDBJ databases">
        <authorList>
            <person name="Chen W.-M."/>
        </authorList>
    </citation>
    <scope>NUCLEOTIDE SEQUENCE [LARGE SCALE GENOMIC DNA]</scope>
    <source>
        <strain evidence="2 3">KYPY4</strain>
    </source>
</reference>
<dbReference type="InterPro" id="IPR050491">
    <property type="entry name" value="AmpC-like"/>
</dbReference>
<dbReference type="RefSeq" id="WP_128227673.1">
    <property type="nucleotide sequence ID" value="NZ_SACR01000002.1"/>
</dbReference>
<comment type="caution">
    <text evidence="2">The sequence shown here is derived from an EMBL/GenBank/DDBJ whole genome shotgun (WGS) entry which is preliminary data.</text>
</comment>
<keyword evidence="3" id="KW-1185">Reference proteome</keyword>
<dbReference type="Proteomes" id="UP000285575">
    <property type="component" value="Unassembled WGS sequence"/>
</dbReference>
<evidence type="ECO:0000313" key="3">
    <source>
        <dbReference type="Proteomes" id="UP000285575"/>
    </source>
</evidence>
<dbReference type="InterPro" id="IPR012338">
    <property type="entry name" value="Beta-lactam/transpept-like"/>
</dbReference>
<dbReference type="PANTHER" id="PTHR46825:SF9">
    <property type="entry name" value="BETA-LACTAMASE-RELATED DOMAIN-CONTAINING PROTEIN"/>
    <property type="match status" value="1"/>
</dbReference>
<dbReference type="EMBL" id="SACR01000002">
    <property type="protein sequence ID" value="RVU47206.1"/>
    <property type="molecule type" value="Genomic_DNA"/>
</dbReference>
<evidence type="ECO:0000313" key="2">
    <source>
        <dbReference type="EMBL" id="RVU47206.1"/>
    </source>
</evidence>
<feature type="domain" description="Beta-lactamase-related" evidence="1">
    <location>
        <begin position="32"/>
        <end position="345"/>
    </location>
</feature>
<accession>A0A437RK96</accession>
<name>A0A437RK96_9BURK</name>
<organism evidence="2 3">
    <name type="scientific">Rubrivivax rivuli</name>
    <dbReference type="NCBI Taxonomy" id="1862385"/>
    <lineage>
        <taxon>Bacteria</taxon>
        <taxon>Pseudomonadati</taxon>
        <taxon>Pseudomonadota</taxon>
        <taxon>Betaproteobacteria</taxon>
        <taxon>Burkholderiales</taxon>
        <taxon>Sphaerotilaceae</taxon>
        <taxon>Rubrivivax</taxon>
    </lineage>
</organism>
<dbReference type="OrthoDB" id="9799367at2"/>